<gene>
    <name evidence="1" type="ORF">E2C01_004015</name>
</gene>
<comment type="caution">
    <text evidence="1">The sequence shown here is derived from an EMBL/GenBank/DDBJ whole genome shotgun (WGS) entry which is preliminary data.</text>
</comment>
<reference evidence="1 2" key="1">
    <citation type="submission" date="2019-05" db="EMBL/GenBank/DDBJ databases">
        <title>Another draft genome of Portunus trituberculatus and its Hox gene families provides insights of decapod evolution.</title>
        <authorList>
            <person name="Jeong J.-H."/>
            <person name="Song I."/>
            <person name="Kim S."/>
            <person name="Choi T."/>
            <person name="Kim D."/>
            <person name="Ryu S."/>
            <person name="Kim W."/>
        </authorList>
    </citation>
    <scope>NUCLEOTIDE SEQUENCE [LARGE SCALE GENOMIC DNA]</scope>
    <source>
        <tissue evidence="1">Muscle</tissue>
    </source>
</reference>
<dbReference type="AlphaFoldDB" id="A0A5B7CRQ9"/>
<dbReference type="EMBL" id="VSRR010000159">
    <property type="protein sequence ID" value="MPC11354.1"/>
    <property type="molecule type" value="Genomic_DNA"/>
</dbReference>
<keyword evidence="2" id="KW-1185">Reference proteome</keyword>
<evidence type="ECO:0000313" key="1">
    <source>
        <dbReference type="EMBL" id="MPC11354.1"/>
    </source>
</evidence>
<protein>
    <submittedName>
        <fullName evidence="1">Uncharacterized protein</fullName>
    </submittedName>
</protein>
<evidence type="ECO:0000313" key="2">
    <source>
        <dbReference type="Proteomes" id="UP000324222"/>
    </source>
</evidence>
<accession>A0A5B7CRQ9</accession>
<dbReference type="Proteomes" id="UP000324222">
    <property type="component" value="Unassembled WGS sequence"/>
</dbReference>
<proteinExistence type="predicted"/>
<sequence length="163" mass="17792">MGWLDGHCMAGGWSEAGGQRERAGGGGPDVPGIFSLVALFFSSLTTKSHSGHLALSYPHLHPNSRPALPCPALPLPASPGRHTSPPWPPTVPRRPNITQVEFSLRSESTTEVQTSVASLVFGVDVMRIAWRSGDLGTCRPCGRTTRARSNKMDRRRYQHRVWV</sequence>
<organism evidence="1 2">
    <name type="scientific">Portunus trituberculatus</name>
    <name type="common">Swimming crab</name>
    <name type="synonym">Neptunus trituberculatus</name>
    <dbReference type="NCBI Taxonomy" id="210409"/>
    <lineage>
        <taxon>Eukaryota</taxon>
        <taxon>Metazoa</taxon>
        <taxon>Ecdysozoa</taxon>
        <taxon>Arthropoda</taxon>
        <taxon>Crustacea</taxon>
        <taxon>Multicrustacea</taxon>
        <taxon>Malacostraca</taxon>
        <taxon>Eumalacostraca</taxon>
        <taxon>Eucarida</taxon>
        <taxon>Decapoda</taxon>
        <taxon>Pleocyemata</taxon>
        <taxon>Brachyura</taxon>
        <taxon>Eubrachyura</taxon>
        <taxon>Portunoidea</taxon>
        <taxon>Portunidae</taxon>
        <taxon>Portuninae</taxon>
        <taxon>Portunus</taxon>
    </lineage>
</organism>
<name>A0A5B7CRQ9_PORTR</name>